<dbReference type="NCBIfam" id="TIGR00586">
    <property type="entry name" value="mutt"/>
    <property type="match status" value="1"/>
</dbReference>
<dbReference type="InterPro" id="IPR000086">
    <property type="entry name" value="NUDIX_hydrolase_dom"/>
</dbReference>
<dbReference type="InterPro" id="IPR003561">
    <property type="entry name" value="Mutator_MutT"/>
</dbReference>
<dbReference type="InterPro" id="IPR020084">
    <property type="entry name" value="NUDIX_hydrolase_CS"/>
</dbReference>
<dbReference type="Pfam" id="PF14815">
    <property type="entry name" value="NUDIX_4"/>
    <property type="match status" value="1"/>
</dbReference>
<keyword evidence="5" id="KW-0479">Metal-binding</keyword>
<comment type="caution">
    <text evidence="18">The sequence shown here is derived from an EMBL/GenBank/DDBJ whole genome shotgun (WGS) entry which is preliminary data.</text>
</comment>
<dbReference type="PRINTS" id="PR00502">
    <property type="entry name" value="NUDIXFAMILY"/>
</dbReference>
<evidence type="ECO:0000256" key="13">
    <source>
        <dbReference type="ARBA" id="ARBA00040794"/>
    </source>
</evidence>
<dbReference type="SUPFAM" id="SSF55811">
    <property type="entry name" value="Nudix"/>
    <property type="match status" value="1"/>
</dbReference>
<keyword evidence="9" id="KW-0234">DNA repair</keyword>
<dbReference type="InterPro" id="IPR020476">
    <property type="entry name" value="Nudix_hydrolase"/>
</dbReference>
<reference evidence="18 19" key="1">
    <citation type="submission" date="2024-02" db="EMBL/GenBank/DDBJ databases">
        <title>Bacteria isolated from the canopy kelp, Nereocystis luetkeana.</title>
        <authorList>
            <person name="Pfister C.A."/>
            <person name="Younker I.T."/>
            <person name="Light S.H."/>
        </authorList>
    </citation>
    <scope>NUCLEOTIDE SEQUENCE [LARGE SCALE GENOMIC DNA]</scope>
    <source>
        <strain evidence="18 19">TI.4.07</strain>
    </source>
</reference>
<evidence type="ECO:0000313" key="19">
    <source>
        <dbReference type="Proteomes" id="UP001379949"/>
    </source>
</evidence>
<keyword evidence="4" id="KW-0235">DNA replication</keyword>
<keyword evidence="6" id="KW-0227">DNA damage</keyword>
<dbReference type="EC" id="3.6.1.55" evidence="12"/>
<gene>
    <name evidence="18" type="primary">mutT</name>
    <name evidence="18" type="ORF">V6242_09535</name>
</gene>
<name>A0ABU9G4H5_9GAMM</name>
<dbReference type="InterPro" id="IPR029119">
    <property type="entry name" value="MutY_C"/>
</dbReference>
<evidence type="ECO:0000256" key="7">
    <source>
        <dbReference type="ARBA" id="ARBA00022801"/>
    </source>
</evidence>
<organism evidence="18 19">
    <name type="scientific">Marinomonas arenicola</name>
    <dbReference type="NCBI Taxonomy" id="569601"/>
    <lineage>
        <taxon>Bacteria</taxon>
        <taxon>Pseudomonadati</taxon>
        <taxon>Pseudomonadota</taxon>
        <taxon>Gammaproteobacteria</taxon>
        <taxon>Oceanospirillales</taxon>
        <taxon>Oceanospirillaceae</taxon>
        <taxon>Marinomonas</taxon>
    </lineage>
</organism>
<comment type="catalytic activity">
    <reaction evidence="10">
        <text>8-oxo-dGTP + H2O = 8-oxo-dGMP + diphosphate + H(+)</text>
        <dbReference type="Rhea" id="RHEA:31575"/>
        <dbReference type="ChEBI" id="CHEBI:15377"/>
        <dbReference type="ChEBI" id="CHEBI:15378"/>
        <dbReference type="ChEBI" id="CHEBI:33019"/>
        <dbReference type="ChEBI" id="CHEBI:63224"/>
        <dbReference type="ChEBI" id="CHEBI:77896"/>
        <dbReference type="EC" id="3.6.1.55"/>
    </reaction>
</comment>
<proteinExistence type="inferred from homology"/>
<comment type="similarity">
    <text evidence="2">Belongs to the Nudix hydrolase family.</text>
</comment>
<evidence type="ECO:0000256" key="3">
    <source>
        <dbReference type="ARBA" id="ARBA00022457"/>
    </source>
</evidence>
<evidence type="ECO:0000256" key="12">
    <source>
        <dbReference type="ARBA" id="ARBA00038905"/>
    </source>
</evidence>
<sequence length="127" mass="14139">MLVRVAAGIVLREGQVFIALRKRGQHQGGLWEFPGGKCESNETPLQALSRELLEECGIKVQHAEHFQTVAHDYGDKQVELIFYTVSRFLGEATGKEGQEVRWVAVSELADYDFPEANQIIVKALLAG</sequence>
<keyword evidence="8" id="KW-0460">Magnesium</keyword>
<comment type="cofactor">
    <cofactor evidence="1">
        <name>Mg(2+)</name>
        <dbReference type="ChEBI" id="CHEBI:18420"/>
    </cofactor>
</comment>
<evidence type="ECO:0000313" key="18">
    <source>
        <dbReference type="EMBL" id="MEL0613389.1"/>
    </source>
</evidence>
<evidence type="ECO:0000256" key="16">
    <source>
        <dbReference type="ARBA" id="ARBA00042798"/>
    </source>
</evidence>
<protein>
    <recommendedName>
        <fullName evidence="13">8-oxo-dGTP diphosphatase</fullName>
        <ecNumber evidence="12">3.6.1.55</ecNumber>
    </recommendedName>
    <alternativeName>
        <fullName evidence="16">7,8-dihydro-8-oxoguanine-triphosphatase</fullName>
    </alternativeName>
    <alternativeName>
        <fullName evidence="15">Mutator protein MutT</fullName>
    </alternativeName>
    <alternativeName>
        <fullName evidence="14">dGTP pyrophosphohydrolase</fullName>
    </alternativeName>
</protein>
<evidence type="ECO:0000256" key="9">
    <source>
        <dbReference type="ARBA" id="ARBA00023204"/>
    </source>
</evidence>
<comment type="catalytic activity">
    <reaction evidence="11">
        <text>8-oxo-GTP + H2O = 8-oxo-GMP + diphosphate + H(+)</text>
        <dbReference type="Rhea" id="RHEA:67616"/>
        <dbReference type="ChEBI" id="CHEBI:15377"/>
        <dbReference type="ChEBI" id="CHEBI:15378"/>
        <dbReference type="ChEBI" id="CHEBI:33019"/>
        <dbReference type="ChEBI" id="CHEBI:143553"/>
        <dbReference type="ChEBI" id="CHEBI:145694"/>
    </reaction>
</comment>
<evidence type="ECO:0000256" key="2">
    <source>
        <dbReference type="ARBA" id="ARBA00005582"/>
    </source>
</evidence>
<evidence type="ECO:0000256" key="6">
    <source>
        <dbReference type="ARBA" id="ARBA00022763"/>
    </source>
</evidence>
<evidence type="ECO:0000256" key="4">
    <source>
        <dbReference type="ARBA" id="ARBA00022705"/>
    </source>
</evidence>
<evidence type="ECO:0000256" key="10">
    <source>
        <dbReference type="ARBA" id="ARBA00035861"/>
    </source>
</evidence>
<evidence type="ECO:0000256" key="14">
    <source>
        <dbReference type="ARBA" id="ARBA00041592"/>
    </source>
</evidence>
<evidence type="ECO:0000256" key="15">
    <source>
        <dbReference type="ARBA" id="ARBA00041979"/>
    </source>
</evidence>
<dbReference type="PROSITE" id="PS00893">
    <property type="entry name" value="NUDIX_BOX"/>
    <property type="match status" value="1"/>
</dbReference>
<evidence type="ECO:0000256" key="5">
    <source>
        <dbReference type="ARBA" id="ARBA00022723"/>
    </source>
</evidence>
<dbReference type="Gene3D" id="3.90.79.10">
    <property type="entry name" value="Nucleoside Triphosphate Pyrophosphohydrolase"/>
    <property type="match status" value="1"/>
</dbReference>
<evidence type="ECO:0000256" key="8">
    <source>
        <dbReference type="ARBA" id="ARBA00022842"/>
    </source>
</evidence>
<evidence type="ECO:0000256" key="11">
    <source>
        <dbReference type="ARBA" id="ARBA00036904"/>
    </source>
</evidence>
<dbReference type="PANTHER" id="PTHR47707:SF1">
    <property type="entry name" value="NUDIX HYDROLASE FAMILY PROTEIN"/>
    <property type="match status" value="1"/>
</dbReference>
<accession>A0ABU9G4H5</accession>
<dbReference type="InterPro" id="IPR015797">
    <property type="entry name" value="NUDIX_hydrolase-like_dom_sf"/>
</dbReference>
<feature type="domain" description="Nudix hydrolase" evidence="17">
    <location>
        <begin position="1"/>
        <end position="126"/>
    </location>
</feature>
<dbReference type="PANTHER" id="PTHR47707">
    <property type="entry name" value="8-OXO-DGTP DIPHOSPHATASE"/>
    <property type="match status" value="1"/>
</dbReference>
<keyword evidence="3" id="KW-0515">Mutator protein</keyword>
<evidence type="ECO:0000256" key="1">
    <source>
        <dbReference type="ARBA" id="ARBA00001946"/>
    </source>
</evidence>
<keyword evidence="7" id="KW-0378">Hydrolase</keyword>
<dbReference type="Proteomes" id="UP001379949">
    <property type="component" value="Unassembled WGS sequence"/>
</dbReference>
<evidence type="ECO:0000259" key="17">
    <source>
        <dbReference type="PROSITE" id="PS51462"/>
    </source>
</evidence>
<keyword evidence="19" id="KW-1185">Reference proteome</keyword>
<dbReference type="CDD" id="cd03425">
    <property type="entry name" value="NUDIX_MutT_NudA_like"/>
    <property type="match status" value="1"/>
</dbReference>
<dbReference type="EMBL" id="JBAKAR010000006">
    <property type="protein sequence ID" value="MEL0613389.1"/>
    <property type="molecule type" value="Genomic_DNA"/>
</dbReference>
<dbReference type="PROSITE" id="PS51462">
    <property type="entry name" value="NUDIX"/>
    <property type="match status" value="1"/>
</dbReference>
<dbReference type="InterPro" id="IPR047127">
    <property type="entry name" value="MutT-like"/>
</dbReference>
<dbReference type="RefSeq" id="WP_341567167.1">
    <property type="nucleotide sequence ID" value="NZ_JBAKAR010000006.1"/>
</dbReference>